<accession>Q2W615</accession>
<evidence type="ECO:0000256" key="2">
    <source>
        <dbReference type="SAM" id="Phobius"/>
    </source>
</evidence>
<dbReference type="Gene3D" id="3.40.570.10">
    <property type="entry name" value="Extracellular Endonuclease, subunit A"/>
    <property type="match status" value="1"/>
</dbReference>
<dbReference type="RefSeq" id="WP_011384311.1">
    <property type="nucleotide sequence ID" value="NC_007626.1"/>
</dbReference>
<dbReference type="EMBL" id="AP007255">
    <property type="protein sequence ID" value="BAE50710.1"/>
    <property type="molecule type" value="Genomic_DNA"/>
</dbReference>
<proteinExistence type="predicted"/>
<dbReference type="KEGG" id="mag:amb1906"/>
<sequence length="363" mass="37604">MVSAFASPLCPSRTAPGPAWPVPAAPALGLTRGFGGYRYGAAPIQRVTTIQYGPLQNFTYRWSPALADSVTAQVGSRMHAELDPANPPPQGSDTNSSTAFDPLFRALKDHPTPGTGTTNWVRGHLLNHDLGGTANFSNLFPLTGNANGEHKDEVELPIKHWIDQGAEVTYDVQAVQEQPATGSPDGAFICSANVTQANGSGLGGKAIRKVIYSHGKDRANTTREFNGAPDQAPNLYSGVQIGAGNNTFRNDPHGHGWGHRHGNMADNAAIAATALADIDTSTWDNGGNQVVGSGLTYGANFGQAQLDAFRGIGGQAQPNGGGGMSTAMKILLALITVLGAGAVFLLLKSLGGSGDAEAGNLDL</sequence>
<feature type="region of interest" description="Disordered" evidence="1">
    <location>
        <begin position="77"/>
        <end position="98"/>
    </location>
</feature>
<dbReference type="OrthoDB" id="7787820at2"/>
<keyword evidence="4" id="KW-1185">Reference proteome</keyword>
<protein>
    <submittedName>
        <fullName evidence="3">Uncharacterized protein</fullName>
    </submittedName>
</protein>
<gene>
    <name evidence="3" type="ordered locus">amb1906</name>
</gene>
<evidence type="ECO:0000313" key="3">
    <source>
        <dbReference type="EMBL" id="BAE50710.1"/>
    </source>
</evidence>
<name>Q2W615_PARM1</name>
<reference evidence="3 4" key="1">
    <citation type="journal article" date="2005" name="DNA Res.">
        <title>Complete genome sequence of the facultative anaerobic magnetotactic bacterium Magnetospirillum sp. strain AMB-1.</title>
        <authorList>
            <person name="Matsunaga T."/>
            <person name="Okamura Y."/>
            <person name="Fukuda Y."/>
            <person name="Wahyudi A.T."/>
            <person name="Murase Y."/>
            <person name="Takeyama H."/>
        </authorList>
    </citation>
    <scope>NUCLEOTIDE SEQUENCE [LARGE SCALE GENOMIC DNA]</scope>
    <source>
        <strain evidence="4">ATCC 700264 / AMB-1</strain>
    </source>
</reference>
<keyword evidence="2" id="KW-0472">Membrane</keyword>
<keyword evidence="2" id="KW-1133">Transmembrane helix</keyword>
<dbReference type="AlphaFoldDB" id="Q2W615"/>
<dbReference type="HOGENOM" id="CLU_762468_0_0_5"/>
<organism evidence="3 4">
    <name type="scientific">Paramagnetospirillum magneticum (strain ATCC 700264 / AMB-1)</name>
    <name type="common">Magnetospirillum magneticum</name>
    <dbReference type="NCBI Taxonomy" id="342108"/>
    <lineage>
        <taxon>Bacteria</taxon>
        <taxon>Pseudomonadati</taxon>
        <taxon>Pseudomonadota</taxon>
        <taxon>Alphaproteobacteria</taxon>
        <taxon>Rhodospirillales</taxon>
        <taxon>Magnetospirillaceae</taxon>
        <taxon>Paramagnetospirillum</taxon>
    </lineage>
</organism>
<feature type="transmembrane region" description="Helical" evidence="2">
    <location>
        <begin position="327"/>
        <end position="347"/>
    </location>
</feature>
<keyword evidence="2" id="KW-0812">Transmembrane</keyword>
<evidence type="ECO:0000256" key="1">
    <source>
        <dbReference type="SAM" id="MobiDB-lite"/>
    </source>
</evidence>
<dbReference type="STRING" id="342108.amb1906"/>
<dbReference type="InterPro" id="IPR044929">
    <property type="entry name" value="DNA/RNA_non-sp_Endonuclease_sf"/>
</dbReference>
<evidence type="ECO:0000313" key="4">
    <source>
        <dbReference type="Proteomes" id="UP000007058"/>
    </source>
</evidence>
<dbReference type="Proteomes" id="UP000007058">
    <property type="component" value="Chromosome"/>
</dbReference>